<proteinExistence type="predicted"/>
<dbReference type="Pfam" id="PF11201">
    <property type="entry name" value="DUF2982"/>
    <property type="match status" value="1"/>
</dbReference>
<gene>
    <name evidence="2" type="ORF">SNR37_001894</name>
</gene>
<reference evidence="2 3" key="2">
    <citation type="submission" date="2023-12" db="EMBL/GenBank/DDBJ databases">
        <authorList>
            <consortium name="Cladostephus spongiosus"/>
            <person name="Lorente B."/>
            <person name="Cabral C."/>
            <person name="Frias J."/>
            <person name="Faria J."/>
            <person name="Toubarro D."/>
        </authorList>
    </citation>
    <scope>NUCLEOTIDE SEQUENCE [LARGE SCALE GENOMIC DNA]</scope>
    <source>
        <strain evidence="2 3">ZMCS4</strain>
    </source>
</reference>
<dbReference type="Proteomes" id="UP001310248">
    <property type="component" value="Unassembled WGS sequence"/>
</dbReference>
<protein>
    <submittedName>
        <fullName evidence="2">DUF2982 domain-containing protein</fullName>
    </submittedName>
</protein>
<reference evidence="3" key="1">
    <citation type="submission" date="2023-07" db="EMBL/GenBank/DDBJ databases">
        <title>Draft genome sequence of Agarivorans aestuarii strain ZMCS4, a CAZymes producing bacteria isolated from the marine brown algae Clodostephus spongiosus.</title>
        <authorList>
            <person name="Lorente B."/>
            <person name="Cabral C."/>
            <person name="Frias J."/>
            <person name="Faria J."/>
            <person name="Toubarro D."/>
        </authorList>
    </citation>
    <scope>NUCLEOTIDE SEQUENCE [LARGE SCALE GENOMIC DNA]</scope>
    <source>
        <strain evidence="3">ZMCS4</strain>
    </source>
</reference>
<accession>A0ABU7G293</accession>
<keyword evidence="3" id="KW-1185">Reference proteome</keyword>
<keyword evidence="1" id="KW-0812">Transmembrane</keyword>
<dbReference type="InterPro" id="IPR021367">
    <property type="entry name" value="DUF2982"/>
</dbReference>
<evidence type="ECO:0000256" key="1">
    <source>
        <dbReference type="SAM" id="Phobius"/>
    </source>
</evidence>
<keyword evidence="1" id="KW-1133">Transmembrane helix</keyword>
<comment type="caution">
    <text evidence="2">The sequence shown here is derived from an EMBL/GenBank/DDBJ whole genome shotgun (WGS) entry which is preliminary data.</text>
</comment>
<sequence length="229" mass="26197">MPKSVWIKSSASNNAKTLVFAGSLLVLVGISTLYVPAVLVSLVASVIFFLAYLGIRVGVEKWMQPVYSVVLCYDHIQFHHRYGGWCLPWDKLQRIDVPRLSDGLNWHDMNYVGLRLSDPDYLLDSLSPRLSAHLLTEQRAALLASLRRSCEHCQDSRVSDHLIEDDYFKSNSGKIYTGLTGMFANRMKKLRELTGYDLLIEQDILDREAEDFISLVRNYKSQTLRESEH</sequence>
<feature type="transmembrane region" description="Helical" evidence="1">
    <location>
        <begin position="20"/>
        <end position="53"/>
    </location>
</feature>
<evidence type="ECO:0000313" key="3">
    <source>
        <dbReference type="Proteomes" id="UP001310248"/>
    </source>
</evidence>
<dbReference type="EMBL" id="JAYDYW010000002">
    <property type="protein sequence ID" value="MEE1672565.1"/>
    <property type="molecule type" value="Genomic_DNA"/>
</dbReference>
<organism evidence="2 3">
    <name type="scientific">Agarivorans aestuarii</name>
    <dbReference type="NCBI Taxonomy" id="1563703"/>
    <lineage>
        <taxon>Bacteria</taxon>
        <taxon>Pseudomonadati</taxon>
        <taxon>Pseudomonadota</taxon>
        <taxon>Gammaproteobacteria</taxon>
        <taxon>Alteromonadales</taxon>
        <taxon>Alteromonadaceae</taxon>
        <taxon>Agarivorans</taxon>
    </lineage>
</organism>
<dbReference type="RefSeq" id="WP_329773979.1">
    <property type="nucleotide sequence ID" value="NZ_JAYDYW010000002.1"/>
</dbReference>
<keyword evidence="1" id="KW-0472">Membrane</keyword>
<evidence type="ECO:0000313" key="2">
    <source>
        <dbReference type="EMBL" id="MEE1672565.1"/>
    </source>
</evidence>
<name>A0ABU7G293_9ALTE</name>